<evidence type="ECO:0000313" key="2">
    <source>
        <dbReference type="Proteomes" id="UP001500936"/>
    </source>
</evidence>
<comment type="caution">
    <text evidence="1">The sequence shown here is derived from an EMBL/GenBank/DDBJ whole genome shotgun (WGS) entry which is preliminary data.</text>
</comment>
<dbReference type="InterPro" id="IPR016053">
    <property type="entry name" value="Haem_Oase-like"/>
</dbReference>
<sequence>MSIMARLRQETQLCHEQVEKLLYAEQIQNGTLTLEQYIQLLYVNLSFHQPLEEAIGAADPLFFAGYTPDQRSKAPLIRQDLQRLRLPIPPTQQQYFQGWSNWQLLGAVYVAEGSTLGGRVISKYLQKNALVSHTAGQSCFYAGYGDQTGAMWKTFCTYLPQQAGTEEDQIVQGAINAFQLYERIVYSLSVTAGPVAA</sequence>
<dbReference type="RefSeq" id="WP_345264897.1">
    <property type="nucleotide sequence ID" value="NZ_BAABHB010000002.1"/>
</dbReference>
<organism evidence="1 2">
    <name type="scientific">Nibrella viscosa</name>
    <dbReference type="NCBI Taxonomy" id="1084524"/>
    <lineage>
        <taxon>Bacteria</taxon>
        <taxon>Pseudomonadati</taxon>
        <taxon>Bacteroidota</taxon>
        <taxon>Cytophagia</taxon>
        <taxon>Cytophagales</taxon>
        <taxon>Spirosomataceae</taxon>
        <taxon>Nibrella</taxon>
    </lineage>
</organism>
<dbReference type="EMBL" id="BAABHB010000002">
    <property type="protein sequence ID" value="GAA4399581.1"/>
    <property type="molecule type" value="Genomic_DNA"/>
</dbReference>
<evidence type="ECO:0000313" key="1">
    <source>
        <dbReference type="EMBL" id="GAA4399581.1"/>
    </source>
</evidence>
<gene>
    <name evidence="1" type="ORF">GCM10023187_11690</name>
</gene>
<dbReference type="SUPFAM" id="SSF48613">
    <property type="entry name" value="Heme oxygenase-like"/>
    <property type="match status" value="1"/>
</dbReference>
<dbReference type="Proteomes" id="UP001500936">
    <property type="component" value="Unassembled WGS sequence"/>
</dbReference>
<proteinExistence type="predicted"/>
<reference evidence="2" key="1">
    <citation type="journal article" date="2019" name="Int. J. Syst. Evol. Microbiol.">
        <title>The Global Catalogue of Microorganisms (GCM) 10K type strain sequencing project: providing services to taxonomists for standard genome sequencing and annotation.</title>
        <authorList>
            <consortium name="The Broad Institute Genomics Platform"/>
            <consortium name="The Broad Institute Genome Sequencing Center for Infectious Disease"/>
            <person name="Wu L."/>
            <person name="Ma J."/>
        </authorList>
    </citation>
    <scope>NUCLEOTIDE SEQUENCE [LARGE SCALE GENOMIC DNA]</scope>
    <source>
        <strain evidence="2">JCM 17925</strain>
    </source>
</reference>
<accession>A0ABP8K360</accession>
<keyword evidence="2" id="KW-1185">Reference proteome</keyword>
<dbReference type="CDD" id="cd19166">
    <property type="entry name" value="HemeO-bac"/>
    <property type="match status" value="1"/>
</dbReference>
<dbReference type="Gene3D" id="1.20.910.10">
    <property type="entry name" value="Heme oxygenase-like"/>
    <property type="match status" value="1"/>
</dbReference>
<dbReference type="Pfam" id="PF01126">
    <property type="entry name" value="Heme_oxygenase"/>
    <property type="match status" value="1"/>
</dbReference>
<protein>
    <submittedName>
        <fullName evidence="1">Biliverdin-producing heme oxygenase</fullName>
    </submittedName>
</protein>
<dbReference type="InterPro" id="IPR016084">
    <property type="entry name" value="Haem_Oase-like_multi-hlx"/>
</dbReference>
<name>A0ABP8K360_9BACT</name>